<proteinExistence type="predicted"/>
<reference evidence="3" key="1">
    <citation type="submission" date="2016-11" db="EMBL/GenBank/DDBJ databases">
        <authorList>
            <person name="Shukria A."/>
            <person name="Stevens D.C."/>
        </authorList>
    </citation>
    <scope>NUCLEOTIDE SEQUENCE [LARGE SCALE GENOMIC DNA]</scope>
    <source>
        <strain evidence="3">Cbfe23</strain>
    </source>
</reference>
<reference evidence="2 3" key="2">
    <citation type="submission" date="2016-12" db="EMBL/GenBank/DDBJ databases">
        <title>Draft Genome Sequence of Cystobacter ferrugineus Strain Cbfe23.</title>
        <authorList>
            <person name="Akbar S."/>
            <person name="Dowd S.E."/>
            <person name="Stevens D.C."/>
        </authorList>
    </citation>
    <scope>NUCLEOTIDE SEQUENCE [LARGE SCALE GENOMIC DNA]</scope>
    <source>
        <strain evidence="2 3">Cbfe23</strain>
    </source>
</reference>
<evidence type="ECO:0000313" key="2">
    <source>
        <dbReference type="EMBL" id="OJH37739.1"/>
    </source>
</evidence>
<comment type="caution">
    <text evidence="2">The sequence shown here is derived from an EMBL/GenBank/DDBJ whole genome shotgun (WGS) entry which is preliminary data.</text>
</comment>
<gene>
    <name evidence="2" type="ORF">BON30_26495</name>
</gene>
<dbReference type="Proteomes" id="UP000182229">
    <property type="component" value="Unassembled WGS sequence"/>
</dbReference>
<evidence type="ECO:0000259" key="1">
    <source>
        <dbReference type="Pfam" id="PF20093"/>
    </source>
</evidence>
<protein>
    <recommendedName>
        <fullName evidence="1">DUF6484 domain-containing protein</fullName>
    </recommendedName>
</protein>
<feature type="domain" description="DUF6484" evidence="1">
    <location>
        <begin position="24"/>
        <end position="89"/>
    </location>
</feature>
<keyword evidence="3" id="KW-1185">Reference proteome</keyword>
<dbReference type="OrthoDB" id="5515630at2"/>
<dbReference type="RefSeq" id="WP_071901207.1">
    <property type="nucleotide sequence ID" value="NZ_MPIN01000007.1"/>
</dbReference>
<dbReference type="EMBL" id="MPIN01000007">
    <property type="protein sequence ID" value="OJH37739.1"/>
    <property type="molecule type" value="Genomic_DNA"/>
</dbReference>
<dbReference type="InterPro" id="IPR045506">
    <property type="entry name" value="DUF6484"/>
</dbReference>
<dbReference type="Pfam" id="PF20093">
    <property type="entry name" value="DUF6484"/>
    <property type="match status" value="1"/>
</dbReference>
<dbReference type="STRING" id="83449.BON30_26495"/>
<accession>A0A1L9B641</accession>
<dbReference type="AlphaFoldDB" id="A0A1L9B641"/>
<sequence>MASHERDTEHTTPKIEERILGTLVGWVAGPGRQGTVKVDFEGNRHGLLEARLVTAVDEAALRQAIEQRQGAVLCFERGDPSWPIVLGLLQTESKTPLLDELLQPLGSEAAETQEPELIANGRRLSLAGLLGGATDQLEFRCGKASLILRRNGQVLLRGDNVLVDAGQMLRLRGGKTQIN</sequence>
<name>A0A1L9B641_9BACT</name>
<evidence type="ECO:0000313" key="3">
    <source>
        <dbReference type="Proteomes" id="UP000182229"/>
    </source>
</evidence>
<organism evidence="2 3">
    <name type="scientific">Cystobacter ferrugineus</name>
    <dbReference type="NCBI Taxonomy" id="83449"/>
    <lineage>
        <taxon>Bacteria</taxon>
        <taxon>Pseudomonadati</taxon>
        <taxon>Myxococcota</taxon>
        <taxon>Myxococcia</taxon>
        <taxon>Myxococcales</taxon>
        <taxon>Cystobacterineae</taxon>
        <taxon>Archangiaceae</taxon>
        <taxon>Cystobacter</taxon>
    </lineage>
</organism>